<evidence type="ECO:0000256" key="1">
    <source>
        <dbReference type="SAM" id="Phobius"/>
    </source>
</evidence>
<feature type="transmembrane region" description="Helical" evidence="1">
    <location>
        <begin position="42"/>
        <end position="62"/>
    </location>
</feature>
<reference evidence="3" key="1">
    <citation type="submission" date="2019-08" db="EMBL/GenBank/DDBJ databases">
        <authorList>
            <person name="Zheng X."/>
        </authorList>
    </citation>
    <scope>NUCLEOTIDE SEQUENCE [LARGE SCALE GENOMIC DNA]</scope>
    <source>
        <strain evidence="3">FJAT-25496</strain>
    </source>
</reference>
<dbReference type="STRING" id="1742359.GCA_001439625_01416"/>
<keyword evidence="1" id="KW-1133">Transmembrane helix</keyword>
<accession>A0A5B8Z4G9</accession>
<dbReference type="Proteomes" id="UP000321555">
    <property type="component" value="Chromosome"/>
</dbReference>
<organism evidence="2 3">
    <name type="scientific">Cytobacillus dafuensis</name>
    <name type="common">Bacillus dafuensis</name>
    <dbReference type="NCBI Taxonomy" id="1742359"/>
    <lineage>
        <taxon>Bacteria</taxon>
        <taxon>Bacillati</taxon>
        <taxon>Bacillota</taxon>
        <taxon>Bacilli</taxon>
        <taxon>Bacillales</taxon>
        <taxon>Bacillaceae</taxon>
        <taxon>Cytobacillus</taxon>
    </lineage>
</organism>
<dbReference type="KEGG" id="bda:FSZ17_12255"/>
<dbReference type="EMBL" id="CP042593">
    <property type="protein sequence ID" value="QED47955.1"/>
    <property type="molecule type" value="Genomic_DNA"/>
</dbReference>
<evidence type="ECO:0000313" key="2">
    <source>
        <dbReference type="EMBL" id="QED47955.1"/>
    </source>
</evidence>
<protein>
    <submittedName>
        <fullName evidence="2">Uncharacterized protein</fullName>
    </submittedName>
</protein>
<name>A0A5B8Z4G9_CYTDA</name>
<feature type="transmembrane region" description="Helical" evidence="1">
    <location>
        <begin position="17"/>
        <end position="36"/>
    </location>
</feature>
<keyword evidence="1" id="KW-0812">Transmembrane</keyword>
<dbReference type="OrthoDB" id="2930433at2"/>
<evidence type="ECO:0000313" key="3">
    <source>
        <dbReference type="Proteomes" id="UP000321555"/>
    </source>
</evidence>
<sequence length="95" mass="11393">MKSLEWMFKTKHRRSELLAVSFAYFFALFLPNYLGLDKVSSLILVICLLIIMRIIEWPLAKFLGQKDKMVEFKYYIYMFLLVPFLVIVLRMFVIS</sequence>
<keyword evidence="1" id="KW-0472">Membrane</keyword>
<gene>
    <name evidence="2" type="ORF">FSZ17_12255</name>
</gene>
<dbReference type="AlphaFoldDB" id="A0A5B8Z4G9"/>
<keyword evidence="3" id="KW-1185">Reference proteome</keyword>
<feature type="transmembrane region" description="Helical" evidence="1">
    <location>
        <begin position="74"/>
        <end position="93"/>
    </location>
</feature>
<dbReference type="RefSeq" id="WP_057776490.1">
    <property type="nucleotide sequence ID" value="NZ_CP042593.1"/>
</dbReference>
<proteinExistence type="predicted"/>